<gene>
    <name evidence="1" type="ORF">PoB_004762100</name>
</gene>
<accession>A0AAV4BCN4</accession>
<reference evidence="1 2" key="1">
    <citation type="journal article" date="2021" name="Elife">
        <title>Chloroplast acquisition without the gene transfer in kleptoplastic sea slugs, Plakobranchus ocellatus.</title>
        <authorList>
            <person name="Maeda T."/>
            <person name="Takahashi S."/>
            <person name="Yoshida T."/>
            <person name="Shimamura S."/>
            <person name="Takaki Y."/>
            <person name="Nagai Y."/>
            <person name="Toyoda A."/>
            <person name="Suzuki Y."/>
            <person name="Arimoto A."/>
            <person name="Ishii H."/>
            <person name="Satoh N."/>
            <person name="Nishiyama T."/>
            <person name="Hasebe M."/>
            <person name="Maruyama T."/>
            <person name="Minagawa J."/>
            <person name="Obokata J."/>
            <person name="Shigenobu S."/>
        </authorList>
    </citation>
    <scope>NUCLEOTIDE SEQUENCE [LARGE SCALE GENOMIC DNA]</scope>
</reference>
<evidence type="ECO:0000313" key="1">
    <source>
        <dbReference type="EMBL" id="GFO21116.1"/>
    </source>
</evidence>
<dbReference type="Proteomes" id="UP000735302">
    <property type="component" value="Unassembled WGS sequence"/>
</dbReference>
<sequence>MSVRCIVDVVRVRGYQHSEFLTLIKLTNVDMSVSLTLYEVNEHRYICIAHTDKVSKYHHVCIAHTDEFNKHRHVCIAQTDEVNKHRHVCIAQTDAQLDNIASHTAIVS</sequence>
<dbReference type="AlphaFoldDB" id="A0AAV4BCN4"/>
<dbReference type="EMBL" id="BLXT01005251">
    <property type="protein sequence ID" value="GFO21116.1"/>
    <property type="molecule type" value="Genomic_DNA"/>
</dbReference>
<protein>
    <submittedName>
        <fullName evidence="1">Uncharacterized protein</fullName>
    </submittedName>
</protein>
<comment type="caution">
    <text evidence="1">The sequence shown here is derived from an EMBL/GenBank/DDBJ whole genome shotgun (WGS) entry which is preliminary data.</text>
</comment>
<proteinExistence type="predicted"/>
<organism evidence="1 2">
    <name type="scientific">Plakobranchus ocellatus</name>
    <dbReference type="NCBI Taxonomy" id="259542"/>
    <lineage>
        <taxon>Eukaryota</taxon>
        <taxon>Metazoa</taxon>
        <taxon>Spiralia</taxon>
        <taxon>Lophotrochozoa</taxon>
        <taxon>Mollusca</taxon>
        <taxon>Gastropoda</taxon>
        <taxon>Heterobranchia</taxon>
        <taxon>Euthyneura</taxon>
        <taxon>Panpulmonata</taxon>
        <taxon>Sacoglossa</taxon>
        <taxon>Placobranchoidea</taxon>
        <taxon>Plakobranchidae</taxon>
        <taxon>Plakobranchus</taxon>
    </lineage>
</organism>
<evidence type="ECO:0000313" key="2">
    <source>
        <dbReference type="Proteomes" id="UP000735302"/>
    </source>
</evidence>
<keyword evidence="2" id="KW-1185">Reference proteome</keyword>
<name>A0AAV4BCN4_9GAST</name>